<comment type="caution">
    <text evidence="2">The sequence shown here is derived from an EMBL/GenBank/DDBJ whole genome shotgun (WGS) entry which is preliminary data.</text>
</comment>
<dbReference type="AlphaFoldDB" id="A0A841C373"/>
<evidence type="ECO:0000313" key="2">
    <source>
        <dbReference type="EMBL" id="MBB5873291.1"/>
    </source>
</evidence>
<keyword evidence="1" id="KW-1133">Transmembrane helix</keyword>
<keyword evidence="1" id="KW-0472">Membrane</keyword>
<accession>A0A841C373</accession>
<dbReference type="EMBL" id="JACHMN010000003">
    <property type="protein sequence ID" value="MBB5873291.1"/>
    <property type="molecule type" value="Genomic_DNA"/>
</dbReference>
<sequence>MTVDGLDTAGFNEAELALAAGFVRGEPVRTDGAEVRGSVIARVLCRPGAETGAWPRPVLRLIGARITGELDLSFVEVAHPLILEDCDVEQTPGFYWSRLNFVSFRNSRLPGLLAANATIDGHLRLLGARIDGEVNLKGAKITGGLLLNRAHLTVPGGMALDAERAEIGGDILAGSGFRMSGAMRLFQATIAGGVLMDGAVVEGGGEGSRYGVIAADSVEIRGGFSMRGAAVAGEISLRHGRIGGAVTLSGATLDNPDGVALRLDRAEVNAGVNLHDGCVITGETRMVSAQVGRTLRLRGGTFRNPGGFALLADGLALDGNLDGQELVAEGEVSIIEGRVTGPIKFEGASMSNPGGRSLRTTGIVAGSIMNCCDGFTATGRVSVTSAKVGSTLCFDGATLLGTPVALRVVRTEAGTLRMSFAEPPAGLVELRHTRIGLLRDARASWPAALDLDGVTYQTMEPLLPAAQRLEWLARAPGLPPQPYEQLAAHYRQAGDDAAARRVLHARQQRQRASGSWPSRAWGWLQDITVGYGYRPQRAAGWLAALLALGTIAFSLRPPVPITSPGPHFNALIYTLDLLLPVVSFGQETAFEPRGGQQWLAYVLIIAGWTLATTAAAGFTRAMSRS</sequence>
<organism evidence="2 3">
    <name type="scientific">Allocatelliglobosispora scoriae</name>
    <dbReference type="NCBI Taxonomy" id="643052"/>
    <lineage>
        <taxon>Bacteria</taxon>
        <taxon>Bacillati</taxon>
        <taxon>Actinomycetota</taxon>
        <taxon>Actinomycetes</taxon>
        <taxon>Micromonosporales</taxon>
        <taxon>Micromonosporaceae</taxon>
        <taxon>Allocatelliglobosispora</taxon>
    </lineage>
</organism>
<keyword evidence="1" id="KW-0812">Transmembrane</keyword>
<dbReference type="Proteomes" id="UP000587527">
    <property type="component" value="Unassembled WGS sequence"/>
</dbReference>
<evidence type="ECO:0000313" key="3">
    <source>
        <dbReference type="Proteomes" id="UP000587527"/>
    </source>
</evidence>
<proteinExistence type="predicted"/>
<name>A0A841C373_9ACTN</name>
<dbReference type="RefSeq" id="WP_184844254.1">
    <property type="nucleotide sequence ID" value="NZ_JACHMN010000003.1"/>
</dbReference>
<feature type="transmembrane region" description="Helical" evidence="1">
    <location>
        <begin position="598"/>
        <end position="619"/>
    </location>
</feature>
<keyword evidence="3" id="KW-1185">Reference proteome</keyword>
<evidence type="ECO:0000256" key="1">
    <source>
        <dbReference type="SAM" id="Phobius"/>
    </source>
</evidence>
<reference evidence="2 3" key="1">
    <citation type="submission" date="2020-08" db="EMBL/GenBank/DDBJ databases">
        <title>Sequencing the genomes of 1000 actinobacteria strains.</title>
        <authorList>
            <person name="Klenk H.-P."/>
        </authorList>
    </citation>
    <scope>NUCLEOTIDE SEQUENCE [LARGE SCALE GENOMIC DNA]</scope>
    <source>
        <strain evidence="2 3">DSM 45362</strain>
    </source>
</reference>
<protein>
    <recommendedName>
        <fullName evidence="4">Membrane-associated oxidoreductase</fullName>
    </recommendedName>
</protein>
<evidence type="ECO:0008006" key="4">
    <source>
        <dbReference type="Google" id="ProtNLM"/>
    </source>
</evidence>
<gene>
    <name evidence="2" type="ORF">F4553_006725</name>
</gene>